<accession>A0ABZ2UYJ7</accession>
<protein>
    <submittedName>
        <fullName evidence="2">Diguanylate cyclase regulator RdcB family protein</fullName>
    </submittedName>
</protein>
<gene>
    <name evidence="2" type="ORF">WJM97_11025</name>
</gene>
<name>A0ABZ2UYJ7_9CYAN</name>
<dbReference type="EMBL" id="CP150886">
    <property type="protein sequence ID" value="WZB90177.1"/>
    <property type="molecule type" value="Genomic_DNA"/>
</dbReference>
<keyword evidence="3" id="KW-1185">Reference proteome</keyword>
<feature type="coiled-coil region" evidence="1">
    <location>
        <begin position="116"/>
        <end position="178"/>
    </location>
</feature>
<dbReference type="RefSeq" id="WP_353933071.1">
    <property type="nucleotide sequence ID" value="NZ_CP150886.1"/>
</dbReference>
<dbReference type="InterPro" id="IPR025599">
    <property type="entry name" value="YjcZ"/>
</dbReference>
<reference evidence="2 3" key="1">
    <citation type="submission" date="2024-04" db="EMBL/GenBank/DDBJ databases">
        <title>Okeanomitos corallinicola gen. &amp; sp. nov. (Nostocales, Cyanobacteria), a new toxic marine heterocyst-forming cyanobacterium from a coral reef.</title>
        <authorList>
            <person name="Li H."/>
            <person name="Li R."/>
            <person name="Kang J."/>
            <person name="Hii K.S."/>
            <person name="Mohamed H.F."/>
            <person name="Xu X."/>
            <person name="Luo Z."/>
        </authorList>
    </citation>
    <scope>NUCLEOTIDE SEQUENCE [LARGE SCALE GENOMIC DNA]</scope>
    <source>
        <strain evidence="2 3">TIOX110</strain>
    </source>
</reference>
<evidence type="ECO:0000313" key="2">
    <source>
        <dbReference type="EMBL" id="WZB90177.1"/>
    </source>
</evidence>
<evidence type="ECO:0000313" key="3">
    <source>
        <dbReference type="Proteomes" id="UP001483337"/>
    </source>
</evidence>
<dbReference type="Proteomes" id="UP001483337">
    <property type="component" value="Chromosome"/>
</dbReference>
<organism evidence="2 3">
    <name type="scientific">Okeanomitos corallinicola TIOX110</name>
    <dbReference type="NCBI Taxonomy" id="3133117"/>
    <lineage>
        <taxon>Bacteria</taxon>
        <taxon>Bacillati</taxon>
        <taxon>Cyanobacteriota</taxon>
        <taxon>Cyanophyceae</taxon>
        <taxon>Nostocales</taxon>
        <taxon>Aphanizomenonaceae</taxon>
        <taxon>Okeanomitos</taxon>
    </lineage>
</organism>
<evidence type="ECO:0000256" key="1">
    <source>
        <dbReference type="SAM" id="Coils"/>
    </source>
</evidence>
<keyword evidence="1" id="KW-0175">Coiled coil</keyword>
<sequence length="352" mass="39965">MTNLFSPQESGNFQQNTGFVTPSTQTLEKLQRRVPVVGDKAIIDLINGIQINKEMLRYRKNRGWFGNLISKLDGSDNKRQILLDGNLIAGQEALANWVLELTDSLKISQTALEITQNSLLEARDAIRHQKQRLQKQEDAINKLSEQFNQLAEQVHQRLNNIESRIRKLEVRVAANEDLDHIITAWAAGQTYSQLPWAIQIALLAREVFSSSVINYELETGDKERYRQLLVNKIIAHSKQLPNSFFGIGDLLEQTWISMNNDDRELTAGLLEIRSIPQKRLTNIPHLFVIGTTLELATLPEEVRPNKPAQSAIYLCRAQIDSISRTTDAREFITTIVEETANDCLTIINNISN</sequence>
<proteinExistence type="predicted"/>
<dbReference type="Pfam" id="PF13990">
    <property type="entry name" value="YjcZ"/>
    <property type="match status" value="1"/>
</dbReference>